<dbReference type="InterPro" id="IPR013762">
    <property type="entry name" value="Integrase-like_cat_sf"/>
</dbReference>
<protein>
    <recommendedName>
        <fullName evidence="3">Tyr recombinase domain-containing protein</fullName>
    </recommendedName>
</protein>
<dbReference type="AlphaFoldDB" id="A0A017HP37"/>
<proteinExistence type="predicted"/>
<keyword evidence="5" id="KW-1185">Reference proteome</keyword>
<sequence>MAEGETLVEGPALLDPKSDPSRRCLKPEHWPAGDRQAWAAAVAPGTLLEEGGLAAHWRPATRKSVQDAYGRWLTFLDRHGWLDPDVGAAERLTPDRLRAFIAELQATVAPLTVRNRVRDLSEALRVMAPGADLSVLRRVRAKLKARSRPVRNKRAQVVPSRDLVGLGQALIQKAERGEAARPLWKAALFRDGLIILMLACRPLRRASFAGLRLGRHLVRRGEVYVLLLDEHETKNHRAFEQPLPPALTPLIERYLEYYRPVLLSGGETRTEAQVETQDHLWISWRGKPLAETGGYAAVIQRTKAAFGTAIPPHRFRDCAVTSLGETDPELVRLAPALLHHADRRTAERHYDQARDAQAVSLWQDYVQAERQAAREALRSGAGHADRGPAPGGNARAGRPGSAA</sequence>
<dbReference type="Proteomes" id="UP000019666">
    <property type="component" value="Unassembled WGS sequence"/>
</dbReference>
<gene>
    <name evidence="4" type="ORF">Rumeso_02469</name>
</gene>
<dbReference type="STRING" id="442562.Rumeso_02469"/>
<dbReference type="PROSITE" id="PS51898">
    <property type="entry name" value="TYR_RECOMBINASE"/>
    <property type="match status" value="1"/>
</dbReference>
<dbReference type="Gene3D" id="1.10.443.10">
    <property type="entry name" value="Intergrase catalytic core"/>
    <property type="match status" value="1"/>
</dbReference>
<dbReference type="InterPro" id="IPR011010">
    <property type="entry name" value="DNA_brk_join_enz"/>
</dbReference>
<feature type="region of interest" description="Disordered" evidence="2">
    <location>
        <begin position="1"/>
        <end position="22"/>
    </location>
</feature>
<organism evidence="4 5">
    <name type="scientific">Rubellimicrobium mesophilum DSM 19309</name>
    <dbReference type="NCBI Taxonomy" id="442562"/>
    <lineage>
        <taxon>Bacteria</taxon>
        <taxon>Pseudomonadati</taxon>
        <taxon>Pseudomonadota</taxon>
        <taxon>Alphaproteobacteria</taxon>
        <taxon>Rhodobacterales</taxon>
        <taxon>Roseobacteraceae</taxon>
        <taxon>Rubellimicrobium</taxon>
    </lineage>
</organism>
<keyword evidence="1" id="KW-0233">DNA recombination</keyword>
<evidence type="ECO:0000256" key="1">
    <source>
        <dbReference type="ARBA" id="ARBA00023172"/>
    </source>
</evidence>
<dbReference type="EMBL" id="AOSK01000062">
    <property type="protein sequence ID" value="EYD76040.1"/>
    <property type="molecule type" value="Genomic_DNA"/>
</dbReference>
<reference evidence="4 5" key="1">
    <citation type="submission" date="2013-02" db="EMBL/GenBank/DDBJ databases">
        <authorList>
            <person name="Fiebig A."/>
            <person name="Goeker M."/>
            <person name="Klenk H.-P.P."/>
        </authorList>
    </citation>
    <scope>NUCLEOTIDE SEQUENCE [LARGE SCALE GENOMIC DNA]</scope>
    <source>
        <strain evidence="4 5">DSM 19309</strain>
    </source>
</reference>
<dbReference type="GO" id="GO:0003677">
    <property type="term" value="F:DNA binding"/>
    <property type="evidence" value="ECO:0007669"/>
    <property type="project" value="InterPro"/>
</dbReference>
<name>A0A017HP37_9RHOB</name>
<dbReference type="InterPro" id="IPR002104">
    <property type="entry name" value="Integrase_catalytic"/>
</dbReference>
<feature type="compositionally biased region" description="Low complexity" evidence="2">
    <location>
        <begin position="387"/>
        <end position="403"/>
    </location>
</feature>
<dbReference type="GO" id="GO:0006310">
    <property type="term" value="P:DNA recombination"/>
    <property type="evidence" value="ECO:0007669"/>
    <property type="project" value="UniProtKB-KW"/>
</dbReference>
<dbReference type="GO" id="GO:0015074">
    <property type="term" value="P:DNA integration"/>
    <property type="evidence" value="ECO:0007669"/>
    <property type="project" value="InterPro"/>
</dbReference>
<evidence type="ECO:0000313" key="5">
    <source>
        <dbReference type="Proteomes" id="UP000019666"/>
    </source>
</evidence>
<comment type="caution">
    <text evidence="4">The sequence shown here is derived from an EMBL/GenBank/DDBJ whole genome shotgun (WGS) entry which is preliminary data.</text>
</comment>
<dbReference type="SUPFAM" id="SSF56349">
    <property type="entry name" value="DNA breaking-rejoining enzymes"/>
    <property type="match status" value="1"/>
</dbReference>
<dbReference type="RefSeq" id="WP_037280289.1">
    <property type="nucleotide sequence ID" value="NZ_KK088571.1"/>
</dbReference>
<feature type="domain" description="Tyr recombinase" evidence="3">
    <location>
        <begin position="170"/>
        <end position="363"/>
    </location>
</feature>
<dbReference type="HOGENOM" id="CLU_063183_0_0_5"/>
<dbReference type="PATRIC" id="fig|442562.3.peg.2435"/>
<evidence type="ECO:0000313" key="4">
    <source>
        <dbReference type="EMBL" id="EYD76040.1"/>
    </source>
</evidence>
<accession>A0A017HP37</accession>
<evidence type="ECO:0000256" key="2">
    <source>
        <dbReference type="SAM" id="MobiDB-lite"/>
    </source>
</evidence>
<dbReference type="OrthoDB" id="7363113at2"/>
<feature type="region of interest" description="Disordered" evidence="2">
    <location>
        <begin position="374"/>
        <end position="403"/>
    </location>
</feature>
<evidence type="ECO:0000259" key="3">
    <source>
        <dbReference type="PROSITE" id="PS51898"/>
    </source>
</evidence>